<dbReference type="GO" id="GO:0016757">
    <property type="term" value="F:glycosyltransferase activity"/>
    <property type="evidence" value="ECO:0007669"/>
    <property type="project" value="InterPro"/>
</dbReference>
<protein>
    <recommendedName>
        <fullName evidence="1">Glycosyltransferase 61 catalytic domain-containing protein</fullName>
    </recommendedName>
</protein>
<proteinExistence type="predicted"/>
<sequence>MIIPEPGFVISSLFHPQHADFLGKIPSGSEVGARIWLSRSKLPDVAGRIVDESDLEDEIIKDGWIVIHPETLSLVDQVKIFANASVVAGLEGSAFHTVIFVKNPTCRLLIIPRTRRENDVHNNYKLISNTKNIDQRIFPGNLRIIEDNGYRSNLAFVSRADVRDFLNAESA</sequence>
<comment type="caution">
    <text evidence="2">The sequence shown here is derived from an EMBL/GenBank/DDBJ whole genome shotgun (WGS) entry which is preliminary data.</text>
</comment>
<dbReference type="InterPro" id="IPR049625">
    <property type="entry name" value="Glyco_transf_61_cat"/>
</dbReference>
<dbReference type="Proteomes" id="UP000661507">
    <property type="component" value="Unassembled WGS sequence"/>
</dbReference>
<dbReference type="EMBL" id="BMKW01000005">
    <property type="protein sequence ID" value="GGJ14415.1"/>
    <property type="molecule type" value="Genomic_DNA"/>
</dbReference>
<feature type="domain" description="Glycosyltransferase 61 catalytic" evidence="1">
    <location>
        <begin position="33"/>
        <end position="106"/>
    </location>
</feature>
<evidence type="ECO:0000313" key="2">
    <source>
        <dbReference type="EMBL" id="GGJ14415.1"/>
    </source>
</evidence>
<keyword evidence="3" id="KW-1185">Reference proteome</keyword>
<reference evidence="2" key="2">
    <citation type="submission" date="2020-09" db="EMBL/GenBank/DDBJ databases">
        <authorList>
            <person name="Sun Q."/>
            <person name="Zhou Y."/>
        </authorList>
    </citation>
    <scope>NUCLEOTIDE SEQUENCE</scope>
    <source>
        <strain evidence="2">CGMCC 1.3617</strain>
    </source>
</reference>
<evidence type="ECO:0000259" key="1">
    <source>
        <dbReference type="Pfam" id="PF04577"/>
    </source>
</evidence>
<reference evidence="2" key="1">
    <citation type="journal article" date="2014" name="Int. J. Syst. Evol. Microbiol.">
        <title>Complete genome sequence of Corynebacterium casei LMG S-19264T (=DSM 44701T), isolated from a smear-ripened cheese.</title>
        <authorList>
            <consortium name="US DOE Joint Genome Institute (JGI-PGF)"/>
            <person name="Walter F."/>
            <person name="Albersmeier A."/>
            <person name="Kalinowski J."/>
            <person name="Ruckert C."/>
        </authorList>
    </citation>
    <scope>NUCLEOTIDE SEQUENCE</scope>
    <source>
        <strain evidence="2">CGMCC 1.3617</strain>
    </source>
</reference>
<accession>A0A917NQ53</accession>
<organism evidence="2 3">
    <name type="scientific">Neoroseomonas lacus</name>
    <dbReference type="NCBI Taxonomy" id="287609"/>
    <lineage>
        <taxon>Bacteria</taxon>
        <taxon>Pseudomonadati</taxon>
        <taxon>Pseudomonadota</taxon>
        <taxon>Alphaproteobacteria</taxon>
        <taxon>Acetobacterales</taxon>
        <taxon>Acetobacteraceae</taxon>
        <taxon>Neoroseomonas</taxon>
    </lineage>
</organism>
<dbReference type="Pfam" id="PF04577">
    <property type="entry name" value="Glyco_transf_61"/>
    <property type="match status" value="1"/>
</dbReference>
<evidence type="ECO:0000313" key="3">
    <source>
        <dbReference type="Proteomes" id="UP000661507"/>
    </source>
</evidence>
<name>A0A917NQ53_9PROT</name>
<dbReference type="AlphaFoldDB" id="A0A917NQ53"/>
<gene>
    <name evidence="2" type="ORF">GCM10011320_22040</name>
</gene>